<accession>A0ABW9XRZ3</accession>
<evidence type="ECO:0000259" key="1">
    <source>
        <dbReference type="Pfam" id="PF01408"/>
    </source>
</evidence>
<evidence type="ECO:0000313" key="4">
    <source>
        <dbReference type="Proteomes" id="UP000665561"/>
    </source>
</evidence>
<dbReference type="RefSeq" id="WP_161744240.1">
    <property type="nucleotide sequence ID" value="NZ_JAAAMV010000012.1"/>
</dbReference>
<sequence length="325" mass="34561">MKVAVVGCGGMGRVHAESYARMDGAELVGVCDIDGTAAGELAAITGARPYQSFERLLEETAPEAVSIALPSHLHKEYALKAAAAGKHVICEKPIALTLEDADAMIEACRAAGVSLFVGHVVRFFPEYEQLRRQLADGRIGVPGVVHAKRGGGHPAEAKSWFGDADKSGGVIVDMMIHDIDFVRWTLGEPKSVYALNKRDDRMDYALVTLEFRSGAAANLEGFWGYPGPFHYAAEFAGSEGVIRLDSTKAGSLTVRKAERAQAGGPVVEIPQSASALSPYDLELAHFLACLRDGSEPAVTAADAREALRISLAALESIRTGLTITL</sequence>
<dbReference type="Gene3D" id="3.40.50.720">
    <property type="entry name" value="NAD(P)-binding Rossmann-like Domain"/>
    <property type="match status" value="1"/>
</dbReference>
<keyword evidence="4" id="KW-1185">Reference proteome</keyword>
<evidence type="ECO:0000259" key="2">
    <source>
        <dbReference type="Pfam" id="PF22725"/>
    </source>
</evidence>
<name>A0ABW9XRZ3_9BACL</name>
<evidence type="ECO:0000313" key="3">
    <source>
        <dbReference type="EMBL" id="NBD25432.1"/>
    </source>
</evidence>
<feature type="domain" description="GFO/IDH/MocA-like oxidoreductase" evidence="2">
    <location>
        <begin position="127"/>
        <end position="243"/>
    </location>
</feature>
<comment type="caution">
    <text evidence="3">The sequence shown here is derived from an EMBL/GenBank/DDBJ whole genome shotgun (WGS) entry which is preliminary data.</text>
</comment>
<dbReference type="PANTHER" id="PTHR43377:SF1">
    <property type="entry name" value="BILIVERDIN REDUCTASE A"/>
    <property type="match status" value="1"/>
</dbReference>
<dbReference type="Proteomes" id="UP000665561">
    <property type="component" value="Unassembled WGS sequence"/>
</dbReference>
<dbReference type="SUPFAM" id="SSF51735">
    <property type="entry name" value="NAD(P)-binding Rossmann-fold domains"/>
    <property type="match status" value="1"/>
</dbReference>
<dbReference type="InterPro" id="IPR036291">
    <property type="entry name" value="NAD(P)-bd_dom_sf"/>
</dbReference>
<dbReference type="EMBL" id="JAAAMV010000012">
    <property type="protein sequence ID" value="NBD25432.1"/>
    <property type="molecule type" value="Genomic_DNA"/>
</dbReference>
<gene>
    <name evidence="3" type="ORF">GT019_16245</name>
</gene>
<reference evidence="3 4" key="1">
    <citation type="submission" date="2020-01" db="EMBL/GenBank/DDBJ databases">
        <title>Paenibacillus soybeanensis sp. nov. isolated from the nodules of soybean (Glycine max(L.) Merr).</title>
        <authorList>
            <person name="Wang H."/>
        </authorList>
    </citation>
    <scope>NUCLEOTIDE SEQUENCE [LARGE SCALE GENOMIC DNA]</scope>
    <source>
        <strain evidence="3 4">T1</strain>
    </source>
</reference>
<protein>
    <submittedName>
        <fullName evidence="3">Gfo/Idh/MocA family oxidoreductase</fullName>
    </submittedName>
</protein>
<dbReference type="PANTHER" id="PTHR43377">
    <property type="entry name" value="BILIVERDIN REDUCTASE A"/>
    <property type="match status" value="1"/>
</dbReference>
<dbReference type="SUPFAM" id="SSF55347">
    <property type="entry name" value="Glyceraldehyde-3-phosphate dehydrogenase-like, C-terminal domain"/>
    <property type="match status" value="1"/>
</dbReference>
<dbReference type="InterPro" id="IPR055170">
    <property type="entry name" value="GFO_IDH_MocA-like_dom"/>
</dbReference>
<dbReference type="Gene3D" id="3.30.360.10">
    <property type="entry name" value="Dihydrodipicolinate Reductase, domain 2"/>
    <property type="match status" value="1"/>
</dbReference>
<dbReference type="InterPro" id="IPR000683">
    <property type="entry name" value="Gfo/Idh/MocA-like_OxRdtase_N"/>
</dbReference>
<feature type="domain" description="Gfo/Idh/MocA-like oxidoreductase N-terminal" evidence="1">
    <location>
        <begin position="1"/>
        <end position="119"/>
    </location>
</feature>
<dbReference type="Pfam" id="PF22725">
    <property type="entry name" value="GFO_IDH_MocA_C3"/>
    <property type="match status" value="1"/>
</dbReference>
<dbReference type="Pfam" id="PF01408">
    <property type="entry name" value="GFO_IDH_MocA"/>
    <property type="match status" value="1"/>
</dbReference>
<dbReference type="InterPro" id="IPR051450">
    <property type="entry name" value="Gfo/Idh/MocA_Oxidoreductases"/>
</dbReference>
<proteinExistence type="predicted"/>
<organism evidence="3 4">
    <name type="scientific">Paenibacillus glycinis</name>
    <dbReference type="NCBI Taxonomy" id="2697035"/>
    <lineage>
        <taxon>Bacteria</taxon>
        <taxon>Bacillati</taxon>
        <taxon>Bacillota</taxon>
        <taxon>Bacilli</taxon>
        <taxon>Bacillales</taxon>
        <taxon>Paenibacillaceae</taxon>
        <taxon>Paenibacillus</taxon>
    </lineage>
</organism>